<dbReference type="RefSeq" id="WP_159268467.1">
    <property type="nucleotide sequence ID" value="NZ_CACSIK010000001.1"/>
</dbReference>
<dbReference type="EMBL" id="CACSIK010000001">
    <property type="protein sequence ID" value="CAA0089759.1"/>
    <property type="molecule type" value="Genomic_DNA"/>
</dbReference>
<evidence type="ECO:0000313" key="3">
    <source>
        <dbReference type="Proteomes" id="UP000435877"/>
    </source>
</evidence>
<proteinExistence type="predicted"/>
<protein>
    <submittedName>
        <fullName evidence="2">Uncharacterized protein</fullName>
    </submittedName>
</protein>
<gene>
    <name evidence="1" type="ORF">IHBHHGIJ_01853</name>
    <name evidence="2" type="ORF">KFEGEMFD_01455</name>
</gene>
<dbReference type="Proteomes" id="UP000439591">
    <property type="component" value="Unassembled WGS sequence"/>
</dbReference>
<evidence type="ECO:0000313" key="4">
    <source>
        <dbReference type="Proteomes" id="UP000439591"/>
    </source>
</evidence>
<name>A0A5S9P190_9GAMM</name>
<accession>A0A5S9P190</accession>
<dbReference type="EMBL" id="CACSIM010000002">
    <property type="protein sequence ID" value="CAA0096733.1"/>
    <property type="molecule type" value="Genomic_DNA"/>
</dbReference>
<organism evidence="2 4">
    <name type="scientific">Zhongshania aliphaticivorans</name>
    <dbReference type="NCBI Taxonomy" id="1470434"/>
    <lineage>
        <taxon>Bacteria</taxon>
        <taxon>Pseudomonadati</taxon>
        <taxon>Pseudomonadota</taxon>
        <taxon>Gammaproteobacteria</taxon>
        <taxon>Cellvibrionales</taxon>
        <taxon>Spongiibacteraceae</taxon>
        <taxon>Zhongshania</taxon>
    </lineage>
</organism>
<sequence>MINTQEKTFVEELDDRLLSFFRDQSEGFDIPPAVLYRLEGFIEAGLVLGFINPKEIKRRLYDLAIQYGGEEAGELYHNDERIILHVLMPEAPVYPSTKS</sequence>
<evidence type="ECO:0000313" key="1">
    <source>
        <dbReference type="EMBL" id="CAA0089759.1"/>
    </source>
</evidence>
<dbReference type="Proteomes" id="UP000435877">
    <property type="component" value="Unassembled WGS sequence"/>
</dbReference>
<dbReference type="AlphaFoldDB" id="A0A5S9P190"/>
<reference evidence="3 4" key="1">
    <citation type="submission" date="2019-11" db="EMBL/GenBank/DDBJ databases">
        <authorList>
            <person name="Holert J."/>
        </authorList>
    </citation>
    <scope>NUCLEOTIDE SEQUENCE [LARGE SCALE GENOMIC DNA]</scope>
    <source>
        <strain evidence="2">BC3_2A</strain>
        <strain evidence="1">SB11_1A</strain>
    </source>
</reference>
<keyword evidence="3" id="KW-1185">Reference proteome</keyword>
<dbReference type="OrthoDB" id="5740243at2"/>
<evidence type="ECO:0000313" key="2">
    <source>
        <dbReference type="EMBL" id="CAA0096733.1"/>
    </source>
</evidence>